<feature type="region of interest" description="Disordered" evidence="1">
    <location>
        <begin position="1"/>
        <end position="22"/>
    </location>
</feature>
<accession>A0A218Y1V5</accession>
<comment type="caution">
    <text evidence="2">The sequence shown here is derived from an EMBL/GenBank/DDBJ whole genome shotgun (WGS) entry which is preliminary data.</text>
</comment>
<evidence type="ECO:0000256" key="1">
    <source>
        <dbReference type="SAM" id="MobiDB-lite"/>
    </source>
</evidence>
<dbReference type="EMBL" id="MTKT01000299">
    <property type="protein sequence ID" value="OWM91194.1"/>
    <property type="molecule type" value="Genomic_DNA"/>
</dbReference>
<dbReference type="AlphaFoldDB" id="A0A218Y1V5"/>
<sequence>MKGDKFKEEEEESKNEAAQASRDNNVLVEKDLAIGKIIQDELISNSEEKVQAELFLDPGQVELQEVIAIEDSSMVYHPIEAKFAKAYTTPPRKQ</sequence>
<evidence type="ECO:0000313" key="3">
    <source>
        <dbReference type="Proteomes" id="UP000197138"/>
    </source>
</evidence>
<gene>
    <name evidence="2" type="ORF">CDL15_Pgr000137</name>
</gene>
<dbReference type="Proteomes" id="UP000197138">
    <property type="component" value="Unassembled WGS sequence"/>
</dbReference>
<name>A0A218Y1V5_PUNGR</name>
<organism evidence="2 3">
    <name type="scientific">Punica granatum</name>
    <name type="common">Pomegranate</name>
    <dbReference type="NCBI Taxonomy" id="22663"/>
    <lineage>
        <taxon>Eukaryota</taxon>
        <taxon>Viridiplantae</taxon>
        <taxon>Streptophyta</taxon>
        <taxon>Embryophyta</taxon>
        <taxon>Tracheophyta</taxon>
        <taxon>Spermatophyta</taxon>
        <taxon>Magnoliopsida</taxon>
        <taxon>eudicotyledons</taxon>
        <taxon>Gunneridae</taxon>
        <taxon>Pentapetalae</taxon>
        <taxon>rosids</taxon>
        <taxon>malvids</taxon>
        <taxon>Myrtales</taxon>
        <taxon>Lythraceae</taxon>
        <taxon>Punica</taxon>
    </lineage>
</organism>
<proteinExistence type="predicted"/>
<protein>
    <submittedName>
        <fullName evidence="2">Uncharacterized protein</fullName>
    </submittedName>
</protein>
<reference evidence="3" key="1">
    <citation type="journal article" date="2017" name="Plant J.">
        <title>The pomegranate (Punica granatum L.) genome and the genomics of punicalagin biosynthesis.</title>
        <authorList>
            <person name="Qin G."/>
            <person name="Xu C."/>
            <person name="Ming R."/>
            <person name="Tang H."/>
            <person name="Guyot R."/>
            <person name="Kramer E.M."/>
            <person name="Hu Y."/>
            <person name="Yi X."/>
            <person name="Qi Y."/>
            <person name="Xu X."/>
            <person name="Gao Z."/>
            <person name="Pan H."/>
            <person name="Jian J."/>
            <person name="Tian Y."/>
            <person name="Yue Z."/>
            <person name="Xu Y."/>
        </authorList>
    </citation>
    <scope>NUCLEOTIDE SEQUENCE [LARGE SCALE GENOMIC DNA]</scope>
    <source>
        <strain evidence="3">cv. Dabenzi</strain>
    </source>
</reference>
<evidence type="ECO:0000313" key="2">
    <source>
        <dbReference type="EMBL" id="OWM91194.1"/>
    </source>
</evidence>